<dbReference type="InterPro" id="IPR011050">
    <property type="entry name" value="Pectin_lyase_fold/virulence"/>
</dbReference>
<evidence type="ECO:0000256" key="1">
    <source>
        <dbReference type="SAM" id="SignalP"/>
    </source>
</evidence>
<dbReference type="Proteomes" id="UP000178485">
    <property type="component" value="Chromosome i"/>
</dbReference>
<dbReference type="InterPro" id="IPR012334">
    <property type="entry name" value="Pectin_lyas_fold"/>
</dbReference>
<protein>
    <recommendedName>
        <fullName evidence="2">Right handed beta helix domain-containing protein</fullName>
    </recommendedName>
</protein>
<dbReference type="InterPro" id="IPR039448">
    <property type="entry name" value="Beta_helix"/>
</dbReference>
<evidence type="ECO:0000313" key="4">
    <source>
        <dbReference type="Proteomes" id="UP000178485"/>
    </source>
</evidence>
<dbReference type="SMART" id="SM00710">
    <property type="entry name" value="PbH1"/>
    <property type="match status" value="8"/>
</dbReference>
<dbReference type="RefSeq" id="WP_071136957.1">
    <property type="nucleotide sequence ID" value="NZ_LT608328.1"/>
</dbReference>
<feature type="signal peptide" evidence="1">
    <location>
        <begin position="1"/>
        <end position="19"/>
    </location>
</feature>
<dbReference type="PANTHER" id="PTHR36453:SF1">
    <property type="entry name" value="RIGHT HANDED BETA HELIX DOMAIN-CONTAINING PROTEIN"/>
    <property type="match status" value="1"/>
</dbReference>
<organism evidence="3 4">
    <name type="scientific">Petrimonas mucosa</name>
    <dbReference type="NCBI Taxonomy" id="1642646"/>
    <lineage>
        <taxon>Bacteria</taxon>
        <taxon>Pseudomonadati</taxon>
        <taxon>Bacteroidota</taxon>
        <taxon>Bacteroidia</taxon>
        <taxon>Bacteroidales</taxon>
        <taxon>Dysgonomonadaceae</taxon>
        <taxon>Petrimonas</taxon>
    </lineage>
</organism>
<accession>A0A1G4G7I1</accession>
<gene>
    <name evidence="3" type="ORF">ING2E5A_1678</name>
</gene>
<evidence type="ECO:0000259" key="2">
    <source>
        <dbReference type="Pfam" id="PF13229"/>
    </source>
</evidence>
<feature type="chain" id="PRO_5009603908" description="Right handed beta helix domain-containing protein" evidence="1">
    <location>
        <begin position="20"/>
        <end position="703"/>
    </location>
</feature>
<dbReference type="Gene3D" id="2.160.20.10">
    <property type="entry name" value="Single-stranded right-handed beta-helix, Pectin lyase-like"/>
    <property type="match status" value="2"/>
</dbReference>
<name>A0A1G4G7I1_9BACT</name>
<dbReference type="Pfam" id="PF13229">
    <property type="entry name" value="Beta_helix"/>
    <property type="match status" value="1"/>
</dbReference>
<dbReference type="EMBL" id="LT608328">
    <property type="protein sequence ID" value="SCM58138.1"/>
    <property type="molecule type" value="Genomic_DNA"/>
</dbReference>
<dbReference type="InterPro" id="IPR006626">
    <property type="entry name" value="PbH1"/>
</dbReference>
<sequence>MLKIGKFFLMLAFSLQVAAGQELYVSPSGDDGNSGTREQPLATLTGARDRIRELRSRGAITDTLFVRILPGTYTLMEPFVLTVEDAGSATSPVIYTSAEADKRPLFCGGIETAQFEVVNPGLWRVFVPETRLGFRFEQLFINGERRFRAQTPNRGKFLNIRKVDTDTLSRGKIDADQYGKVADFALQRICLQPDDYHILQDIAPDELEGVVLGFNHLWTHTRKVPDFLGLKDSCWYISGRGLAWNFGIKKNARYIVENYRKAMDAPGEWYLDKSGWLWYIPMPGETPEQTRCLMPVTEQLITIAGKPDSPVEHIRFENIRFEVTGYRTPPHGYTDPQAAVSIPATVMLDFAQEIEFLNCNIAHTGNYAIWFREQCRRSRVEHCHLHDLGAGGIKIGTSYIPPEERLTKEITVHNNIIQHGGYIFPPGVGVIIFNGSDNAITHNDIGDFRYSGVSVGWVWGYTYSPTKRNTIAYNHIHHLGWGELCDMGGVYLLGASEGTTVNNNVIHDIYSYDYGGWGLYTDEGAYDILLENNLVYNCKSSGFHQHYGKMNTIRNNIFAFNLNHQIQFTRAEEHLSYSFTNNIIYFDRGSLISFSSEEAFRKANIMYDRNCYWDRRGEKLVFYGHSYDEWKKMGRDLHSIVADPLFEDPENYDFRFRKRAVARKIGFVPFDYSRAGVIGSEDWKAKATVSPELDEQFRSLYKR</sequence>
<feature type="domain" description="Right handed beta helix" evidence="2">
    <location>
        <begin position="347"/>
        <end position="510"/>
    </location>
</feature>
<dbReference type="AlphaFoldDB" id="A0A1G4G7I1"/>
<keyword evidence="4" id="KW-1185">Reference proteome</keyword>
<dbReference type="KEGG" id="pmuc:ING2E5A_1678"/>
<keyword evidence="1" id="KW-0732">Signal</keyword>
<proteinExistence type="predicted"/>
<dbReference type="SUPFAM" id="SSF51126">
    <property type="entry name" value="Pectin lyase-like"/>
    <property type="match status" value="1"/>
</dbReference>
<reference evidence="3 4" key="1">
    <citation type="submission" date="2016-08" db="EMBL/GenBank/DDBJ databases">
        <authorList>
            <person name="Seilhamer J.J."/>
        </authorList>
    </citation>
    <scope>NUCLEOTIDE SEQUENCE [LARGE SCALE GENOMIC DNA]</scope>
    <source>
        <strain evidence="3">ING2-E5A</strain>
    </source>
</reference>
<dbReference type="STRING" id="1642646.ING2E5A_1678"/>
<evidence type="ECO:0000313" key="3">
    <source>
        <dbReference type="EMBL" id="SCM58138.1"/>
    </source>
</evidence>
<dbReference type="PANTHER" id="PTHR36453">
    <property type="entry name" value="SECRETED PROTEIN-RELATED"/>
    <property type="match status" value="1"/>
</dbReference>